<evidence type="ECO:0000259" key="1">
    <source>
        <dbReference type="Pfam" id="PF04738"/>
    </source>
</evidence>
<protein>
    <submittedName>
        <fullName evidence="3">Lantibiotic dehydratase</fullName>
    </submittedName>
</protein>
<dbReference type="NCBIfam" id="TIGR03891">
    <property type="entry name" value="thiopep_ocin"/>
    <property type="match status" value="1"/>
</dbReference>
<comment type="caution">
    <text evidence="3">The sequence shown here is derived from an EMBL/GenBank/DDBJ whole genome shotgun (WGS) entry which is preliminary data.</text>
</comment>
<gene>
    <name evidence="3" type="ORF">GCM10010423_69760</name>
</gene>
<sequence>MYHAVDAGMIRTSAFPLEAPLPLPLVAADGTADIDACRQWIEAVWADHSRAGAIEVAAPVLAAGVARVRAEKATRSQVIRTMASLMRYLLRMQYRATPFGLFAGPAPLRIDDRAHARFGPDHRAFATGDAVWLHDIITRLESDVDVLRCLRVVVNPACTLRGDRIQIKYQPGPEAPTETTLRRTPAVEKVLALAQSPATVADIVDKVQAEYPDTPPKKITTMVIDLVRHHVLLSSLHAPMTSTDPLGHLLAELDVTGATALVPTAATLRSIHQTLSRHNEAAPAEQRPLRAQATAAMNELTGTAERSLAVNIRPDSDVVLPRAVAREAAAALDALTRLTPFPHGTPAWTDYRRRFLERYSMGTVVPLRDLTDPDTGLGFPVGYRGTVLKRPVLTTTPRDEHLLELAQNAALNRQLEIDLTEEDFQALTVGEPTQMPAHVELCFTVLAQTLEDLDQGRFTLSVAGLSLAAGTTAGRFLTALDPADQARMAATYAALPTLTEGAARAQVSGPPLKIPTYNVSRAPAVVPDVLPVGEYNPNASLTIDDLGVVADSARLYLVTLSTGQLIEPSVMNAVELSNATHPMARFVSELHRSHSAALLPFHWGAASRLPFLPEIRVGRTILSPARWRLRQDDLADGPDWTKSLFNWRIRYGVPATVALGSDDRLLRLNLEEPAHQYLLRTDLRRHGTVVVQEAPADHLLAWAGRAHEVTLAFASDQPTATPGCRPAAIYSRNTARLPGATTRPYVKLYGNPDRATEVLTNHLPRLLLKLGGTPQAWFIRYADPDDHLRLRIRLPSPKSFGEAAEQVAAWAADLRREGLLQRVQWDTDEPETGRYGSGALLEAAERYFAADSAAAIAQLTLSLKDHARPAITAASMVDIATAFLGSPAACWSWLKDHLLKAEGEPCPRDVQALAVRLTAPHADAAALREAPGSKALSGLWALRRQHLVDYRQALQAAGQDPRSVLPSLLHMHHNRAAGIDPDAEATCRRLARAAALSWTTRAEGAPR</sequence>
<reference evidence="3 4" key="1">
    <citation type="journal article" date="2019" name="Int. J. Syst. Evol. Microbiol.">
        <title>The Global Catalogue of Microorganisms (GCM) 10K type strain sequencing project: providing services to taxonomists for standard genome sequencing and annotation.</title>
        <authorList>
            <consortium name="The Broad Institute Genomics Platform"/>
            <consortium name="The Broad Institute Genome Sequencing Center for Infectious Disease"/>
            <person name="Wu L."/>
            <person name="Ma J."/>
        </authorList>
    </citation>
    <scope>NUCLEOTIDE SEQUENCE [LARGE SCALE GENOMIC DNA]</scope>
    <source>
        <strain evidence="3 4">JCM 6924</strain>
    </source>
</reference>
<evidence type="ECO:0000313" key="4">
    <source>
        <dbReference type="Proteomes" id="UP001501095"/>
    </source>
</evidence>
<feature type="domain" description="Lantibiotic dehydratase N-terminal" evidence="1">
    <location>
        <begin position="51"/>
        <end position="679"/>
    </location>
</feature>
<accession>A0ABN3P2B6</accession>
<dbReference type="RefSeq" id="WP_344543866.1">
    <property type="nucleotide sequence ID" value="NZ_BAAATM010000027.1"/>
</dbReference>
<proteinExistence type="predicted"/>
<organism evidence="3 4">
    <name type="scientific">Streptomyces levis</name>
    <dbReference type="NCBI Taxonomy" id="285566"/>
    <lineage>
        <taxon>Bacteria</taxon>
        <taxon>Bacillati</taxon>
        <taxon>Actinomycetota</taxon>
        <taxon>Actinomycetes</taxon>
        <taxon>Kitasatosporales</taxon>
        <taxon>Streptomycetaceae</taxon>
        <taxon>Streptomyces</taxon>
    </lineage>
</organism>
<evidence type="ECO:0000259" key="2">
    <source>
        <dbReference type="Pfam" id="PF14028"/>
    </source>
</evidence>
<keyword evidence="4" id="KW-1185">Reference proteome</keyword>
<dbReference type="InterPro" id="IPR023809">
    <property type="entry name" value="Thiopep_bacteriocin_synth_dom"/>
</dbReference>
<feature type="domain" description="Thiopeptide-type bacteriocin biosynthesis" evidence="2">
    <location>
        <begin position="745"/>
        <end position="993"/>
    </location>
</feature>
<evidence type="ECO:0000313" key="3">
    <source>
        <dbReference type="EMBL" id="GAA2558041.1"/>
    </source>
</evidence>
<dbReference type="EMBL" id="BAAATM010000027">
    <property type="protein sequence ID" value="GAA2558041.1"/>
    <property type="molecule type" value="Genomic_DNA"/>
</dbReference>
<dbReference type="Proteomes" id="UP001501095">
    <property type="component" value="Unassembled WGS sequence"/>
</dbReference>
<dbReference type="Pfam" id="PF04738">
    <property type="entry name" value="Lant_dehydr_N"/>
    <property type="match status" value="1"/>
</dbReference>
<dbReference type="InterPro" id="IPR006827">
    <property type="entry name" value="Lant_deHydtase_N"/>
</dbReference>
<dbReference type="Pfam" id="PF14028">
    <property type="entry name" value="Lant_dehydr_C"/>
    <property type="match status" value="1"/>
</dbReference>
<name>A0ABN3P2B6_9ACTN</name>